<dbReference type="InterPro" id="IPR042266">
    <property type="entry name" value="PPPDE_sf"/>
</dbReference>
<protein>
    <recommendedName>
        <fullName evidence="3">PPPDE domain-containing protein</fullName>
    </recommendedName>
</protein>
<evidence type="ECO:0000313" key="2">
    <source>
        <dbReference type="Proteomes" id="UP000593566"/>
    </source>
</evidence>
<comment type="caution">
    <text evidence="1">The sequence shown here is derived from an EMBL/GenBank/DDBJ whole genome shotgun (WGS) entry which is preliminary data.</text>
</comment>
<accession>A0A8H6CNB4</accession>
<proteinExistence type="predicted"/>
<evidence type="ECO:0000313" key="1">
    <source>
        <dbReference type="EMBL" id="KAF6226389.1"/>
    </source>
</evidence>
<sequence length="292" mass="34333">MGSVLSCLEADKRRKEKKMAQFAQTKRGQRVMNSNRMVRYREKRLKAMQPDVELRLREEEDHTKGQQVWFSRYIYNGRLRHWVLMTHGNKYELRLGENVGKANGEEPPGESKFTYHMTPFTIEEEKRKAALAESSLPDVDGFYVCLIGWTTKTKDEVDLACRSVSQSFGEYHLLWKNCQHFLRILADQILATKAADYPWFKSNTKTRYQKTQSLMPPPLEFLLKMQLQMTAQMQAQVQNQIQLQTQNQTQNQIQNQIQMQIQNQIQIQIQNQIQNQIQMQVQNQITMQNVGS</sequence>
<gene>
    <name evidence="1" type="ORF">HO133_009255</name>
</gene>
<dbReference type="GeneID" id="59337650"/>
<keyword evidence="2" id="KW-1185">Reference proteome</keyword>
<dbReference type="Proteomes" id="UP000593566">
    <property type="component" value="Unassembled WGS sequence"/>
</dbReference>
<name>A0A8H6CNB4_9LECA</name>
<reference evidence="1 2" key="1">
    <citation type="journal article" date="2020" name="Genomics">
        <title>Complete, high-quality genomes from long-read metagenomic sequencing of two wolf lichen thalli reveals enigmatic genome architecture.</title>
        <authorList>
            <person name="McKenzie S.K."/>
            <person name="Walston R.F."/>
            <person name="Allen J.L."/>
        </authorList>
    </citation>
    <scope>NUCLEOTIDE SEQUENCE [LARGE SCALE GENOMIC DNA]</scope>
    <source>
        <strain evidence="1">WasteWater1</strain>
    </source>
</reference>
<dbReference type="AlphaFoldDB" id="A0A8H6CNB4"/>
<dbReference type="Gene3D" id="3.90.1720.30">
    <property type="entry name" value="PPPDE domains"/>
    <property type="match status" value="1"/>
</dbReference>
<organism evidence="1 2">
    <name type="scientific">Letharia lupina</name>
    <dbReference type="NCBI Taxonomy" id="560253"/>
    <lineage>
        <taxon>Eukaryota</taxon>
        <taxon>Fungi</taxon>
        <taxon>Dikarya</taxon>
        <taxon>Ascomycota</taxon>
        <taxon>Pezizomycotina</taxon>
        <taxon>Lecanoromycetes</taxon>
        <taxon>OSLEUM clade</taxon>
        <taxon>Lecanoromycetidae</taxon>
        <taxon>Lecanorales</taxon>
        <taxon>Lecanorineae</taxon>
        <taxon>Parmeliaceae</taxon>
        <taxon>Letharia</taxon>
    </lineage>
</organism>
<dbReference type="EMBL" id="JACCJB010000006">
    <property type="protein sequence ID" value="KAF6226389.1"/>
    <property type="molecule type" value="Genomic_DNA"/>
</dbReference>
<dbReference type="RefSeq" id="XP_037154942.1">
    <property type="nucleotide sequence ID" value="XM_037300116.1"/>
</dbReference>
<evidence type="ECO:0008006" key="3">
    <source>
        <dbReference type="Google" id="ProtNLM"/>
    </source>
</evidence>